<dbReference type="PANTHER" id="PTHR30026">
    <property type="entry name" value="OUTER MEMBRANE PROTEIN TOLC"/>
    <property type="match status" value="1"/>
</dbReference>
<dbReference type="STRING" id="517417.Cpar_0696"/>
<sequence length="456" mass="50808">MQIFETMTMKTNETHVRKMWNPVAVVLLSLLVLTGVCGVPVESWGREKLSLDKAVSEALERNPDILIARGEARQSSNNVNIGNAGLLPRVDLVGSVNYQDRDEAAQNGLTEYTSSAASLQASYTLFDGFGNIYTFKKLKSEGRKGRLQARNTIENIILSVSEAYYNLADAIEQVAVAEESLAISDDRLKRARLRSEYGQANALEVLSASVDANADSVSWKQAVLGRENARRSLNLLLDRPVKSEYDVETEVLFDKSLNEDEILEAAKKSYSSYLITLEAVKQAEYGVAIARSDFFPQLGVEASYGYSKTLEGFNAGMNDPSGSLAAALTLSYNIFNGFQSSIKSQNARIELRNKKLLEQKTVAELEKQVADTWQSYRNSLDILEFQKKNLESAELNFRRSKELFVLGQLTTTTFREAQRNLIDARKSIASAAYDAKILEQRLQRFAGRLVGEENDQ</sequence>
<dbReference type="GO" id="GO:0015562">
    <property type="term" value="F:efflux transmembrane transporter activity"/>
    <property type="evidence" value="ECO:0007669"/>
    <property type="project" value="InterPro"/>
</dbReference>
<evidence type="ECO:0000256" key="8">
    <source>
        <dbReference type="SAM" id="Coils"/>
    </source>
</evidence>
<evidence type="ECO:0000256" key="4">
    <source>
        <dbReference type="ARBA" id="ARBA00022452"/>
    </source>
</evidence>
<dbReference type="Pfam" id="PF02321">
    <property type="entry name" value="OEP"/>
    <property type="match status" value="2"/>
</dbReference>
<evidence type="ECO:0000256" key="6">
    <source>
        <dbReference type="ARBA" id="ARBA00023136"/>
    </source>
</evidence>
<dbReference type="SUPFAM" id="SSF56954">
    <property type="entry name" value="Outer membrane efflux proteins (OEP)"/>
    <property type="match status" value="1"/>
</dbReference>
<gene>
    <name evidence="9" type="ordered locus">Cpar_0696</name>
</gene>
<comment type="subcellular location">
    <subcellularLocation>
        <location evidence="1">Cell outer membrane</location>
    </subcellularLocation>
</comment>
<organism evidence="9 10">
    <name type="scientific">Chlorobaculum parvum (strain DSM 263 / NCIMB 8327)</name>
    <name type="common">Chlorobium vibrioforme subsp. thiosulfatophilum</name>
    <dbReference type="NCBI Taxonomy" id="517417"/>
    <lineage>
        <taxon>Bacteria</taxon>
        <taxon>Pseudomonadati</taxon>
        <taxon>Chlorobiota</taxon>
        <taxon>Chlorobiia</taxon>
        <taxon>Chlorobiales</taxon>
        <taxon>Chlorobiaceae</taxon>
        <taxon>Chlorobaculum</taxon>
    </lineage>
</organism>
<evidence type="ECO:0000256" key="5">
    <source>
        <dbReference type="ARBA" id="ARBA00022692"/>
    </source>
</evidence>
<keyword evidence="7" id="KW-0998">Cell outer membrane</keyword>
<feature type="coiled-coil region" evidence="8">
    <location>
        <begin position="346"/>
        <end position="403"/>
    </location>
</feature>
<dbReference type="GO" id="GO:0009279">
    <property type="term" value="C:cell outer membrane"/>
    <property type="evidence" value="ECO:0007669"/>
    <property type="project" value="UniProtKB-SubCell"/>
</dbReference>
<keyword evidence="8" id="KW-0175">Coiled coil</keyword>
<evidence type="ECO:0000313" key="10">
    <source>
        <dbReference type="Proteomes" id="UP000008811"/>
    </source>
</evidence>
<dbReference type="AlphaFoldDB" id="B3QMG3"/>
<reference evidence="9" key="1">
    <citation type="submission" date="2008-06" db="EMBL/GenBank/DDBJ databases">
        <title>Complete sequence of Chlorobaculum parvum NCIB 8327.</title>
        <authorList>
            <consortium name="US DOE Joint Genome Institute"/>
            <person name="Lucas S."/>
            <person name="Copeland A."/>
            <person name="Lapidus A."/>
            <person name="Glavina del Rio T."/>
            <person name="Dalin E."/>
            <person name="Tice H."/>
            <person name="Bruce D."/>
            <person name="Goodwin L."/>
            <person name="Pitluck S."/>
            <person name="Schmutz J."/>
            <person name="Larimer F."/>
            <person name="Land M."/>
            <person name="Hauser L."/>
            <person name="Kyrpides N."/>
            <person name="Mikhailova N."/>
            <person name="Zhao F."/>
            <person name="Li T."/>
            <person name="Liu Z."/>
            <person name="Overmann J."/>
            <person name="Bryant D.A."/>
            <person name="Richardson P."/>
        </authorList>
    </citation>
    <scope>NUCLEOTIDE SEQUENCE [LARGE SCALE GENOMIC DNA]</scope>
    <source>
        <strain evidence="9">NCIB 8327</strain>
    </source>
</reference>
<keyword evidence="5" id="KW-0812">Transmembrane</keyword>
<dbReference type="InterPro" id="IPR051906">
    <property type="entry name" value="TolC-like"/>
</dbReference>
<dbReference type="Proteomes" id="UP000008811">
    <property type="component" value="Chromosome"/>
</dbReference>
<evidence type="ECO:0000256" key="7">
    <source>
        <dbReference type="ARBA" id="ARBA00023237"/>
    </source>
</evidence>
<keyword evidence="10" id="KW-1185">Reference proteome</keyword>
<evidence type="ECO:0000313" key="9">
    <source>
        <dbReference type="EMBL" id="ACF11116.1"/>
    </source>
</evidence>
<evidence type="ECO:0000256" key="3">
    <source>
        <dbReference type="ARBA" id="ARBA00022448"/>
    </source>
</evidence>
<dbReference type="PANTHER" id="PTHR30026:SF20">
    <property type="entry name" value="OUTER MEMBRANE PROTEIN TOLC"/>
    <property type="match status" value="1"/>
</dbReference>
<keyword evidence="4" id="KW-1134">Transmembrane beta strand</keyword>
<dbReference type="eggNOG" id="COG1538">
    <property type="taxonomic scope" value="Bacteria"/>
</dbReference>
<keyword evidence="6" id="KW-0472">Membrane</keyword>
<accession>B3QMG3</accession>
<dbReference type="KEGG" id="cpc:Cpar_0696"/>
<keyword evidence="3" id="KW-0813">Transport</keyword>
<dbReference type="InterPro" id="IPR003423">
    <property type="entry name" value="OMP_efflux"/>
</dbReference>
<evidence type="ECO:0000256" key="1">
    <source>
        <dbReference type="ARBA" id="ARBA00004442"/>
    </source>
</evidence>
<dbReference type="EMBL" id="CP001099">
    <property type="protein sequence ID" value="ACF11116.1"/>
    <property type="molecule type" value="Genomic_DNA"/>
</dbReference>
<dbReference type="GO" id="GO:0015288">
    <property type="term" value="F:porin activity"/>
    <property type="evidence" value="ECO:0007669"/>
    <property type="project" value="TreeGrafter"/>
</dbReference>
<evidence type="ECO:0000256" key="2">
    <source>
        <dbReference type="ARBA" id="ARBA00007613"/>
    </source>
</evidence>
<dbReference type="HOGENOM" id="CLU_012817_10_5_10"/>
<name>B3QMG3_CHLP8</name>
<proteinExistence type="inferred from homology"/>
<protein>
    <submittedName>
        <fullName evidence="9">Outer membrane efflux protein</fullName>
    </submittedName>
</protein>
<comment type="similarity">
    <text evidence="2">Belongs to the outer membrane factor (OMF) (TC 1.B.17) family.</text>
</comment>
<dbReference type="GO" id="GO:1990281">
    <property type="term" value="C:efflux pump complex"/>
    <property type="evidence" value="ECO:0007669"/>
    <property type="project" value="TreeGrafter"/>
</dbReference>
<dbReference type="Gene3D" id="1.20.1600.10">
    <property type="entry name" value="Outer membrane efflux proteins (OEP)"/>
    <property type="match status" value="1"/>
</dbReference>